<dbReference type="SUPFAM" id="SSF51069">
    <property type="entry name" value="Carbonic anhydrase"/>
    <property type="match status" value="1"/>
</dbReference>
<evidence type="ECO:0000256" key="4">
    <source>
        <dbReference type="ARBA" id="ARBA00022833"/>
    </source>
</evidence>
<protein>
    <recommendedName>
        <fullName evidence="2">carbonic anhydrase</fullName>
        <ecNumber evidence="2">4.2.1.1</ecNumber>
    </recommendedName>
</protein>
<evidence type="ECO:0000256" key="2">
    <source>
        <dbReference type="ARBA" id="ARBA00012925"/>
    </source>
</evidence>
<keyword evidence="10" id="KW-1185">Reference proteome</keyword>
<evidence type="ECO:0000259" key="8">
    <source>
        <dbReference type="PROSITE" id="PS51144"/>
    </source>
</evidence>
<dbReference type="GO" id="GO:0004089">
    <property type="term" value="F:carbonate dehydratase activity"/>
    <property type="evidence" value="ECO:0007669"/>
    <property type="project" value="UniProtKB-EC"/>
</dbReference>
<evidence type="ECO:0000256" key="5">
    <source>
        <dbReference type="ARBA" id="ARBA00023239"/>
    </source>
</evidence>
<feature type="domain" description="Alpha-carbonic anhydrase" evidence="8">
    <location>
        <begin position="103"/>
        <end position="334"/>
    </location>
</feature>
<dbReference type="EC" id="4.2.1.1" evidence="2"/>
<dbReference type="Gene3D" id="3.10.200.10">
    <property type="entry name" value="Alpha carbonic anhydrase"/>
    <property type="match status" value="1"/>
</dbReference>
<evidence type="ECO:0000256" key="7">
    <source>
        <dbReference type="SAM" id="Phobius"/>
    </source>
</evidence>
<comment type="caution">
    <text evidence="9">The sequence shown here is derived from an EMBL/GenBank/DDBJ whole genome shotgun (WGS) entry which is preliminary data.</text>
</comment>
<dbReference type="InterPro" id="IPR001148">
    <property type="entry name" value="CA_dom"/>
</dbReference>
<dbReference type="PANTHER" id="PTHR18952:SF265">
    <property type="entry name" value="CARBONIC ANHYDRASE"/>
    <property type="match status" value="1"/>
</dbReference>
<dbReference type="InterPro" id="IPR041891">
    <property type="entry name" value="Alpha_CA_prokaryot-like"/>
</dbReference>
<gene>
    <name evidence="9" type="ORF">CKO42_17125</name>
</gene>
<keyword evidence="3" id="KW-0479">Metal-binding</keyword>
<keyword evidence="4" id="KW-0862">Zinc</keyword>
<evidence type="ECO:0000313" key="9">
    <source>
        <dbReference type="EMBL" id="MBK1620133.1"/>
    </source>
</evidence>
<dbReference type="Proteomes" id="UP001138768">
    <property type="component" value="Unassembled WGS sequence"/>
</dbReference>
<dbReference type="InterPro" id="IPR023561">
    <property type="entry name" value="Carbonic_anhydrase_a-class"/>
</dbReference>
<dbReference type="SMART" id="SM01057">
    <property type="entry name" value="Carb_anhydrase"/>
    <property type="match status" value="1"/>
</dbReference>
<name>A0A9X0WBZ1_9GAMM</name>
<organism evidence="9 10">
    <name type="scientific">Lamprobacter modestohalophilus</name>
    <dbReference type="NCBI Taxonomy" id="1064514"/>
    <lineage>
        <taxon>Bacteria</taxon>
        <taxon>Pseudomonadati</taxon>
        <taxon>Pseudomonadota</taxon>
        <taxon>Gammaproteobacteria</taxon>
        <taxon>Chromatiales</taxon>
        <taxon>Chromatiaceae</taxon>
        <taxon>Lamprobacter</taxon>
    </lineage>
</organism>
<sequence>MLINRNQPKWCRLQAFDALRSQAVTEARASFHLQEVEMAMCRFAPVFLSTPLVTVKQALHRPGWRRAMYVSGYVSGAAFLLLAANAHAWQARSSDLSGSGSVPDWSYSGAQGPGYWANLNTAYDRCASGRLQSPIPIETAATLFQPCTPLRFRYRSSSLHLVNDGNALRLGYDRGSYLVIDGLSYELVELRFHVPGEHAIDGRLSDGEIELIHGNNRGDIAVVSVPIEAGSRTNQTLRRILDNAPLVAGKNAYRRNIGVNALFLLPARRAYFRYEGSMTRPPCQEGVHRYVMETPLEIAASDLARLAQIVGSNARPLQEVGARQVERRCAAVGD</sequence>
<accession>A0A9X0WBZ1</accession>
<keyword evidence="7" id="KW-1133">Transmembrane helix</keyword>
<dbReference type="CDD" id="cd03124">
    <property type="entry name" value="alpha_CA_prokaryotic_like"/>
    <property type="match status" value="1"/>
</dbReference>
<keyword evidence="7" id="KW-0472">Membrane</keyword>
<dbReference type="GO" id="GO:0008270">
    <property type="term" value="F:zinc ion binding"/>
    <property type="evidence" value="ECO:0007669"/>
    <property type="project" value="InterPro"/>
</dbReference>
<evidence type="ECO:0000256" key="3">
    <source>
        <dbReference type="ARBA" id="ARBA00022723"/>
    </source>
</evidence>
<dbReference type="InterPro" id="IPR036398">
    <property type="entry name" value="CA_dom_sf"/>
</dbReference>
<proteinExistence type="inferred from homology"/>
<keyword evidence="5" id="KW-0456">Lyase</keyword>
<dbReference type="PANTHER" id="PTHR18952">
    <property type="entry name" value="CARBONIC ANHYDRASE"/>
    <property type="match status" value="1"/>
</dbReference>
<comment type="catalytic activity">
    <reaction evidence="6">
        <text>hydrogencarbonate + H(+) = CO2 + H2O</text>
        <dbReference type="Rhea" id="RHEA:10748"/>
        <dbReference type="ChEBI" id="CHEBI:15377"/>
        <dbReference type="ChEBI" id="CHEBI:15378"/>
        <dbReference type="ChEBI" id="CHEBI:16526"/>
        <dbReference type="ChEBI" id="CHEBI:17544"/>
        <dbReference type="EC" id="4.2.1.1"/>
    </reaction>
</comment>
<dbReference type="AlphaFoldDB" id="A0A9X0WBZ1"/>
<dbReference type="EMBL" id="NRRY01000032">
    <property type="protein sequence ID" value="MBK1620133.1"/>
    <property type="molecule type" value="Genomic_DNA"/>
</dbReference>
<evidence type="ECO:0000256" key="6">
    <source>
        <dbReference type="ARBA" id="ARBA00048348"/>
    </source>
</evidence>
<comment type="similarity">
    <text evidence="1">Belongs to the alpha-carbonic anhydrase family.</text>
</comment>
<keyword evidence="7" id="KW-0812">Transmembrane</keyword>
<dbReference type="Pfam" id="PF00194">
    <property type="entry name" value="Carb_anhydrase"/>
    <property type="match status" value="1"/>
</dbReference>
<dbReference type="PROSITE" id="PS51144">
    <property type="entry name" value="ALPHA_CA_2"/>
    <property type="match status" value="1"/>
</dbReference>
<evidence type="ECO:0000313" key="10">
    <source>
        <dbReference type="Proteomes" id="UP001138768"/>
    </source>
</evidence>
<reference evidence="9 10" key="1">
    <citation type="journal article" date="2020" name="Microorganisms">
        <title>Osmotic Adaptation and Compatible Solute Biosynthesis of Phototrophic Bacteria as Revealed from Genome Analyses.</title>
        <authorList>
            <person name="Imhoff J.F."/>
            <person name="Rahn T."/>
            <person name="Kunzel S."/>
            <person name="Keller A."/>
            <person name="Neulinger S.C."/>
        </authorList>
    </citation>
    <scope>NUCLEOTIDE SEQUENCE [LARGE SCALE GENOMIC DNA]</scope>
    <source>
        <strain evidence="9 10">DSM 25653</strain>
    </source>
</reference>
<evidence type="ECO:0000256" key="1">
    <source>
        <dbReference type="ARBA" id="ARBA00010718"/>
    </source>
</evidence>
<feature type="transmembrane region" description="Helical" evidence="7">
    <location>
        <begin position="67"/>
        <end position="89"/>
    </location>
</feature>